<dbReference type="Pfam" id="PF13181">
    <property type="entry name" value="TPR_8"/>
    <property type="match status" value="1"/>
</dbReference>
<organism evidence="2">
    <name type="scientific">Chitinibacter mangrovi</name>
    <dbReference type="NCBI Taxonomy" id="3153927"/>
    <lineage>
        <taxon>Bacteria</taxon>
        <taxon>Pseudomonadati</taxon>
        <taxon>Pseudomonadota</taxon>
        <taxon>Betaproteobacteria</taxon>
        <taxon>Neisseriales</taxon>
        <taxon>Chitinibacteraceae</taxon>
        <taxon>Chitinibacter</taxon>
    </lineage>
</organism>
<feature type="repeat" description="TPR" evidence="1">
    <location>
        <begin position="36"/>
        <end position="69"/>
    </location>
</feature>
<dbReference type="EMBL" id="CP157355">
    <property type="protein sequence ID" value="XBM01052.1"/>
    <property type="molecule type" value="Genomic_DNA"/>
</dbReference>
<evidence type="ECO:0000256" key="1">
    <source>
        <dbReference type="PROSITE-ProRule" id="PRU00339"/>
    </source>
</evidence>
<reference evidence="2" key="1">
    <citation type="submission" date="2024-05" db="EMBL/GenBank/DDBJ databases">
        <authorList>
            <person name="Yang L."/>
            <person name="Pan L."/>
        </authorList>
    </citation>
    <scope>NUCLEOTIDE SEQUENCE</scope>
    <source>
        <strain evidence="2">FCG-7</strain>
    </source>
</reference>
<feature type="repeat" description="TPR" evidence="1">
    <location>
        <begin position="104"/>
        <end position="137"/>
    </location>
</feature>
<dbReference type="PROSITE" id="PS50005">
    <property type="entry name" value="TPR"/>
    <property type="match status" value="2"/>
</dbReference>
<dbReference type="Pfam" id="PF13432">
    <property type="entry name" value="TPR_16"/>
    <property type="match status" value="1"/>
</dbReference>
<name>A0AAU7F958_9NEIS</name>
<dbReference type="AlphaFoldDB" id="A0AAU7F958"/>
<dbReference type="PANTHER" id="PTHR12558:SF42">
    <property type="entry name" value="ANAPHASE-PROMOTING COMPLEX SUBUNIT 7"/>
    <property type="match status" value="1"/>
</dbReference>
<keyword evidence="1" id="KW-0802">TPR repeat</keyword>
<dbReference type="KEGG" id="cmav:ABHF33_01855"/>
<dbReference type="SUPFAM" id="SSF48452">
    <property type="entry name" value="TPR-like"/>
    <property type="match status" value="2"/>
</dbReference>
<protein>
    <submittedName>
        <fullName evidence="2">Tetratricopeptide repeat protein</fullName>
    </submittedName>
</protein>
<dbReference type="PANTHER" id="PTHR12558">
    <property type="entry name" value="CELL DIVISION CYCLE 16,23,27"/>
    <property type="match status" value="1"/>
</dbReference>
<gene>
    <name evidence="2" type="ORF">ABHF33_01855</name>
</gene>
<dbReference type="InterPro" id="IPR011990">
    <property type="entry name" value="TPR-like_helical_dom_sf"/>
</dbReference>
<dbReference type="Pfam" id="PF14559">
    <property type="entry name" value="TPR_19"/>
    <property type="match status" value="1"/>
</dbReference>
<dbReference type="InterPro" id="IPR019734">
    <property type="entry name" value="TPR_rpt"/>
</dbReference>
<dbReference type="SMART" id="SM00028">
    <property type="entry name" value="TPR"/>
    <property type="match status" value="7"/>
</dbReference>
<proteinExistence type="predicted"/>
<evidence type="ECO:0000313" key="2">
    <source>
        <dbReference type="EMBL" id="XBM01052.1"/>
    </source>
</evidence>
<sequence length="367" mass="41291">MQKNKIFQQALGLFQNNKLLDALSILNKLPSDIADFDVQHLRAAIYASMGDYVAARSIFMQALKLQPSHYSLRYNLGKLEKLAGNMSQAEEIFLTLHQEQPLDAEVSNELGAIALARDDLTSAENYLRKAIAVRPGMTSAIINLAGASVLRGHFADALTYLDQVEDPENPRYLLQKASVFLKIGKFTESRQAFEILQESARFADLSEGELGSFYANFGCVLVELGDFELGKAQYMKAAEYSKNEWIYAVNMATFQYQVNHDYAEAEKSFCAALEKFPSHPDVHDLYAIFLQQKGEYAKALQHHYLALEKRPDSPGFMYHLSMTQMALGQLDVAWESYESRWVRPEGGRNWTLPFLSGKVKAVSANLS</sequence>
<dbReference type="RefSeq" id="WP_348945373.1">
    <property type="nucleotide sequence ID" value="NZ_CP157355.1"/>
</dbReference>
<accession>A0AAU7F958</accession>
<dbReference type="GO" id="GO:0051301">
    <property type="term" value="P:cell division"/>
    <property type="evidence" value="ECO:0007669"/>
    <property type="project" value="TreeGrafter"/>
</dbReference>
<dbReference type="Gene3D" id="1.25.40.10">
    <property type="entry name" value="Tetratricopeptide repeat domain"/>
    <property type="match status" value="3"/>
</dbReference>